<evidence type="ECO:0000313" key="2">
    <source>
        <dbReference type="EMBL" id="ATB43487.1"/>
    </source>
</evidence>
<dbReference type="AlphaFoldDB" id="A0A250JJ35"/>
<evidence type="ECO:0008006" key="4">
    <source>
        <dbReference type="Google" id="ProtNLM"/>
    </source>
</evidence>
<feature type="region of interest" description="Disordered" evidence="1">
    <location>
        <begin position="301"/>
        <end position="321"/>
    </location>
</feature>
<dbReference type="InterPro" id="IPR025332">
    <property type="entry name" value="DUF4238"/>
</dbReference>
<proteinExistence type="predicted"/>
<organism evidence="2 3">
    <name type="scientific">Cystobacter fuscus</name>
    <dbReference type="NCBI Taxonomy" id="43"/>
    <lineage>
        <taxon>Bacteria</taxon>
        <taxon>Pseudomonadati</taxon>
        <taxon>Myxococcota</taxon>
        <taxon>Myxococcia</taxon>
        <taxon>Myxococcales</taxon>
        <taxon>Cystobacterineae</taxon>
        <taxon>Archangiaceae</taxon>
        <taxon>Cystobacter</taxon>
    </lineage>
</organism>
<feature type="compositionally biased region" description="Polar residues" evidence="1">
    <location>
        <begin position="302"/>
        <end position="321"/>
    </location>
</feature>
<accession>A0A250JJ35</accession>
<dbReference type="Pfam" id="PF14022">
    <property type="entry name" value="DUF4238"/>
    <property type="match status" value="1"/>
</dbReference>
<dbReference type="RefSeq" id="WP_157759030.1">
    <property type="nucleotide sequence ID" value="NZ_CP022098.1"/>
</dbReference>
<dbReference type="EMBL" id="CP022098">
    <property type="protein sequence ID" value="ATB43487.1"/>
    <property type="molecule type" value="Genomic_DNA"/>
</dbReference>
<dbReference type="KEGG" id="cfus:CYFUS_008967"/>
<evidence type="ECO:0000256" key="1">
    <source>
        <dbReference type="SAM" id="MobiDB-lite"/>
    </source>
</evidence>
<dbReference type="Proteomes" id="UP000217257">
    <property type="component" value="Chromosome"/>
</dbReference>
<sequence length="321" mass="36749">MKCHFVPQGYLRRFTNEKNLLECCDLHRDYQLTRTQSTKATAQIEDWYVLRKPQDTPVLEYVGEKDIEEAFVSLYEKDLPAALDRLERQSITFSDKELLARFVAIQLHRAPISREYYRQVKRQDAKQVLSHEKTLQRNAGIARGFLGTLVSGITLEPFLMESTWVLVRRTGTTPFITSDNPIHAHNHPQNQNHLAQVQDFMAARGQSFSDAELKARKGGYGVSVSPQHVLYINTSLPRNPADIWVETGSWDEARVQQYNDLVFRSCLSCVYTVTKELALSYAQRHTRGEIQNDLFVDDPFQETIQSPNTSGQESQGPEPST</sequence>
<protein>
    <recommendedName>
        <fullName evidence="4">DUF4238 domain-containing protein</fullName>
    </recommendedName>
</protein>
<name>A0A250JJ35_9BACT</name>
<gene>
    <name evidence="2" type="ORF">CYFUS_008967</name>
</gene>
<reference evidence="2 3" key="1">
    <citation type="submission" date="2017-06" db="EMBL/GenBank/DDBJ databases">
        <title>Sequencing and comparative analysis of myxobacterial genomes.</title>
        <authorList>
            <person name="Rupp O."/>
            <person name="Goesmann A."/>
            <person name="Sogaard-Andersen L."/>
        </authorList>
    </citation>
    <scope>NUCLEOTIDE SEQUENCE [LARGE SCALE GENOMIC DNA]</scope>
    <source>
        <strain evidence="2 3">DSM 52655</strain>
    </source>
</reference>
<evidence type="ECO:0000313" key="3">
    <source>
        <dbReference type="Proteomes" id="UP000217257"/>
    </source>
</evidence>